<proteinExistence type="predicted"/>
<dbReference type="AlphaFoldDB" id="A0A4P2VIB3"/>
<dbReference type="InterPro" id="IPR007476">
    <property type="entry name" value="RdgC"/>
</dbReference>
<gene>
    <name evidence="1" type="ORF">JCM31447_12090</name>
</gene>
<sequence length="232" mass="26078">MSIASGSFAIKRFQILTPTKDTPFSWIVEQIKKSFITPIGLDDTREESIGFCHPFTGEARIDDPFSLIYENSFLFGIRADKKKIPATFMKLQLRAAFEALGHEKEDEHGTVRRVGKKVRESIKDRLKEELLKSSLPSVRLIEVIWQLDTNQIWLTSASSSVISEFEKLFQETFSLPLVLLNPGTLSVDFERLHLGLKVNIQPLLDVSPVSLATADPNVNANKNSSDVDSPVF</sequence>
<dbReference type="GO" id="GO:0006310">
    <property type="term" value="P:DNA recombination"/>
    <property type="evidence" value="ECO:0007669"/>
    <property type="project" value="InterPro"/>
</dbReference>
<evidence type="ECO:0000313" key="2">
    <source>
        <dbReference type="Proteomes" id="UP000291236"/>
    </source>
</evidence>
<protein>
    <submittedName>
        <fullName evidence="1">Uncharacterized protein</fullName>
    </submittedName>
</protein>
<name>A0A4P2VIB3_FLUSA</name>
<dbReference type="OrthoDB" id="9793997at2"/>
<dbReference type="Proteomes" id="UP000291236">
    <property type="component" value="Chromosome"/>
</dbReference>
<dbReference type="EMBL" id="AP019368">
    <property type="protein sequence ID" value="BBH52766.1"/>
    <property type="molecule type" value="Genomic_DNA"/>
</dbReference>
<dbReference type="Pfam" id="PF04381">
    <property type="entry name" value="RdgC"/>
    <property type="match status" value="1"/>
</dbReference>
<evidence type="ECO:0000313" key="1">
    <source>
        <dbReference type="EMBL" id="BBH52766.1"/>
    </source>
</evidence>
<keyword evidence="2" id="KW-1185">Reference proteome</keyword>
<dbReference type="RefSeq" id="WP_130607522.1">
    <property type="nucleotide sequence ID" value="NZ_AP019368.1"/>
</dbReference>
<dbReference type="KEGG" id="sbf:JCM31447_12090"/>
<accession>A0A4P2VIB3</accession>
<reference evidence="1 2" key="1">
    <citation type="submission" date="2018-12" db="EMBL/GenBank/DDBJ databases">
        <title>Rubrispira sanarue gen. nov., sp., nov., a member of the order Silvanigrellales, isolated from a brackish lake in Hamamatsu Japan.</title>
        <authorList>
            <person name="Maejima Y."/>
            <person name="Iino T."/>
            <person name="Muraguchi Y."/>
            <person name="Fukuda K."/>
            <person name="Nojiri H."/>
            <person name="Ohkuma M."/>
            <person name="Moriuchi R."/>
            <person name="Dohra H."/>
            <person name="Kimbara K."/>
            <person name="Shintani M."/>
        </authorList>
    </citation>
    <scope>NUCLEOTIDE SEQUENCE [LARGE SCALE GENOMIC DNA]</scope>
    <source>
        <strain evidence="1 2">RF1110005</strain>
    </source>
</reference>
<organism evidence="1 2">
    <name type="scientific">Fluviispira sanaruensis</name>
    <dbReference type="NCBI Taxonomy" id="2493639"/>
    <lineage>
        <taxon>Bacteria</taxon>
        <taxon>Pseudomonadati</taxon>
        <taxon>Bdellovibrionota</taxon>
        <taxon>Oligoflexia</taxon>
        <taxon>Silvanigrellales</taxon>
        <taxon>Silvanigrellaceae</taxon>
        <taxon>Fluviispira</taxon>
    </lineage>
</organism>